<name>A0A5C8CFF2_9SPIR</name>
<evidence type="ECO:0008006" key="3">
    <source>
        <dbReference type="Google" id="ProtNLM"/>
    </source>
</evidence>
<evidence type="ECO:0000313" key="2">
    <source>
        <dbReference type="Proteomes" id="UP000325116"/>
    </source>
</evidence>
<dbReference type="AlphaFoldDB" id="A0A5C8CFF2"/>
<dbReference type="SUPFAM" id="SSF47598">
    <property type="entry name" value="Ribbon-helix-helix"/>
    <property type="match status" value="1"/>
</dbReference>
<gene>
    <name evidence="1" type="ORF">EPJ80_10715</name>
</gene>
<evidence type="ECO:0000313" key="1">
    <source>
        <dbReference type="EMBL" id="TXJ11091.1"/>
    </source>
</evidence>
<proteinExistence type="predicted"/>
<accession>A0A5C8CFF2</accession>
<protein>
    <recommendedName>
        <fullName evidence="3">CopG family transcriptional regulator</fullName>
    </recommendedName>
</protein>
<dbReference type="Proteomes" id="UP000325116">
    <property type="component" value="Unassembled WGS sequence"/>
</dbReference>
<dbReference type="InterPro" id="IPR010985">
    <property type="entry name" value="Ribbon_hlx_hlx"/>
</dbReference>
<dbReference type="RefSeq" id="WP_147758976.1">
    <property type="nucleotide sequence ID" value="NZ_SAXT01000006.1"/>
</dbReference>
<comment type="caution">
    <text evidence="1">The sequence shown here is derived from an EMBL/GenBank/DDBJ whole genome shotgun (WGS) entry which is preliminary data.</text>
</comment>
<organism evidence="1 2">
    <name type="scientific">Brachyspira aalborgi</name>
    <dbReference type="NCBI Taxonomy" id="29522"/>
    <lineage>
        <taxon>Bacteria</taxon>
        <taxon>Pseudomonadati</taxon>
        <taxon>Spirochaetota</taxon>
        <taxon>Spirochaetia</taxon>
        <taxon>Brachyspirales</taxon>
        <taxon>Brachyspiraceae</taxon>
        <taxon>Brachyspira</taxon>
    </lineage>
</organism>
<sequence length="69" mass="8126">MNITLNIPEETQEFYFEIAKERNITKEELMEEAILEYLDDYKTALTLRKARLNGETGESWQSVKKELGL</sequence>
<dbReference type="EMBL" id="SAXT01000006">
    <property type="protein sequence ID" value="TXJ11091.1"/>
    <property type="molecule type" value="Genomic_DNA"/>
</dbReference>
<dbReference type="GO" id="GO:0006355">
    <property type="term" value="P:regulation of DNA-templated transcription"/>
    <property type="evidence" value="ECO:0007669"/>
    <property type="project" value="InterPro"/>
</dbReference>
<reference evidence="1 2" key="1">
    <citation type="journal article" date="1992" name="Lakartidningen">
        <title>[Penicillin V and not amoxicillin is the first choice preparation in acute otitis].</title>
        <authorList>
            <person name="Kamme C."/>
            <person name="Lundgren K."/>
            <person name="Prellner K."/>
        </authorList>
    </citation>
    <scope>NUCLEOTIDE SEQUENCE [LARGE SCALE GENOMIC DNA]</scope>
    <source>
        <strain evidence="1 2">W1</strain>
    </source>
</reference>